<protein>
    <submittedName>
        <fullName evidence="1">Uncharacterized protein</fullName>
    </submittedName>
</protein>
<dbReference type="Proteomes" id="UP000291116">
    <property type="component" value="Unassembled WGS sequence"/>
</dbReference>
<dbReference type="InterPro" id="IPR016084">
    <property type="entry name" value="Haem_Oase-like_multi-hlx"/>
</dbReference>
<organism evidence="1 2">
    <name type="scientific">Pseudo-nitzschia multistriata</name>
    <dbReference type="NCBI Taxonomy" id="183589"/>
    <lineage>
        <taxon>Eukaryota</taxon>
        <taxon>Sar</taxon>
        <taxon>Stramenopiles</taxon>
        <taxon>Ochrophyta</taxon>
        <taxon>Bacillariophyta</taxon>
        <taxon>Bacillariophyceae</taxon>
        <taxon>Bacillariophycidae</taxon>
        <taxon>Bacillariales</taxon>
        <taxon>Bacillariaceae</taxon>
        <taxon>Pseudo-nitzschia</taxon>
    </lineage>
</organism>
<keyword evidence="2" id="KW-1185">Reference proteome</keyword>
<gene>
    <name evidence="1" type="ORF">PSNMU_V1.4_AUG-EV-PASAV3_0030310</name>
</gene>
<evidence type="ECO:0000313" key="2">
    <source>
        <dbReference type="Proteomes" id="UP000291116"/>
    </source>
</evidence>
<dbReference type="OrthoDB" id="200511at2759"/>
<sequence length="301" mass="31401">MQPPPAAAAADDAVPHAADPTEAQQALAFDKTTEKGAEKGLFRACMASIRSAHVSANRLRAALVLSGLFTDRKVYREAIALFYLATDALEKKIAALHETEGDEICGKLLSLGYRFGPLYERDLLHLYGRGWRAAVEAVAAGATDGAGAYLRAIEDMASGAELAGAAFCLWGALVIGGGAAAGPRVESLCGKGACHLFGPVTGPGRGERKKRFVALWDGLAVPCESGSGGNDGAGKDNDNDNDESFDRIVAASKDCMQGNNELIVSVRRNPWWLKYVASVGVAVVAFGLSCLHRGGGPGGKP</sequence>
<evidence type="ECO:0000313" key="1">
    <source>
        <dbReference type="EMBL" id="VEU36279.1"/>
    </source>
</evidence>
<reference evidence="1 2" key="1">
    <citation type="submission" date="2019-01" db="EMBL/GenBank/DDBJ databases">
        <authorList>
            <person name="Ferrante I. M."/>
        </authorList>
    </citation>
    <scope>NUCLEOTIDE SEQUENCE [LARGE SCALE GENOMIC DNA]</scope>
    <source>
        <strain evidence="1 2">B856</strain>
    </source>
</reference>
<dbReference type="EMBL" id="CAACVS010000083">
    <property type="protein sequence ID" value="VEU36279.1"/>
    <property type="molecule type" value="Genomic_DNA"/>
</dbReference>
<dbReference type="SUPFAM" id="SSF48613">
    <property type="entry name" value="Heme oxygenase-like"/>
    <property type="match status" value="1"/>
</dbReference>
<proteinExistence type="predicted"/>
<dbReference type="Gene3D" id="1.20.910.10">
    <property type="entry name" value="Heme oxygenase-like"/>
    <property type="match status" value="1"/>
</dbReference>
<name>A0A448Z2U2_9STRA</name>
<accession>A0A448Z2U2</accession>
<dbReference type="AlphaFoldDB" id="A0A448Z2U2"/>